<dbReference type="AlphaFoldDB" id="A0A5E8CGN9"/>
<sequence length="222" mass="26515">MPIKNIYLLILSLIILYLLLRYLFKKEKYQIPSEPLCSHGVILYNNKRQVLRIEDEQIVVLKEMEFTPYYIRISKDYSILLVKKNGKNRTFHYLLSNFYYLRNFCNLDRIIITPMDNIKNQYIMHFAFGKIESELEFIKLRKLISKVLKLNLLIDIKGYSSPQEETCFDKKVLSENRAKFVEKNLLELNLPPKYINNVSGEGLWNNLEFEDSQIVVIKIYEK</sequence>
<accession>A0A5E8CGN9</accession>
<evidence type="ECO:0000256" key="1">
    <source>
        <dbReference type="SAM" id="Phobius"/>
    </source>
</evidence>
<evidence type="ECO:0008006" key="3">
    <source>
        <dbReference type="Google" id="ProtNLM"/>
    </source>
</evidence>
<keyword evidence="1" id="KW-0812">Transmembrane</keyword>
<evidence type="ECO:0000313" key="2">
    <source>
        <dbReference type="EMBL" id="VVU94341.1"/>
    </source>
</evidence>
<keyword evidence="1" id="KW-0472">Membrane</keyword>
<feature type="transmembrane region" description="Helical" evidence="1">
    <location>
        <begin position="6"/>
        <end position="24"/>
    </location>
</feature>
<protein>
    <recommendedName>
        <fullName evidence="3">OmpA-like domain-containing protein</fullName>
    </recommendedName>
</protein>
<organism evidence="2">
    <name type="scientific">seawater metagenome</name>
    <dbReference type="NCBI Taxonomy" id="1561972"/>
    <lineage>
        <taxon>unclassified sequences</taxon>
        <taxon>metagenomes</taxon>
        <taxon>ecological metagenomes</taxon>
    </lineage>
</organism>
<reference evidence="2" key="1">
    <citation type="submission" date="2019-09" db="EMBL/GenBank/DDBJ databases">
        <authorList>
            <person name="Needham M D."/>
        </authorList>
    </citation>
    <scope>NUCLEOTIDE SEQUENCE</scope>
</reference>
<gene>
    <name evidence="2" type="ORF">CPAV1605_63</name>
</gene>
<name>A0A5E8CGN9_9ZZZZ</name>
<dbReference type="EMBL" id="CABVLZ010000001">
    <property type="protein sequence ID" value="VVU94341.1"/>
    <property type="molecule type" value="Genomic_DNA"/>
</dbReference>
<proteinExistence type="predicted"/>
<keyword evidence="1" id="KW-1133">Transmembrane helix</keyword>